<name>A0ABU5CND8_9BACI</name>
<organism evidence="1 2">
    <name type="scientific">Paracerasibacillus soli</name>
    <dbReference type="NCBI Taxonomy" id="480284"/>
    <lineage>
        <taxon>Bacteria</taxon>
        <taxon>Bacillati</taxon>
        <taxon>Bacillota</taxon>
        <taxon>Bacilli</taxon>
        <taxon>Bacillales</taxon>
        <taxon>Bacillaceae</taxon>
        <taxon>Paracerasibacillus</taxon>
    </lineage>
</organism>
<accession>A0ABU5CND8</accession>
<reference evidence="1 2" key="1">
    <citation type="submission" date="2023-10" db="EMBL/GenBank/DDBJ databases">
        <title>Virgibacillus soli CC-YMP-6 genome.</title>
        <authorList>
            <person name="Miliotis G."/>
            <person name="Sengupta P."/>
            <person name="Hameed A."/>
            <person name="Chuvochina M."/>
            <person name="Mcdonagh F."/>
            <person name="Simpson A.C."/>
            <person name="Singh N.K."/>
            <person name="Rekha P.D."/>
            <person name="Raman K."/>
            <person name="Hugenholtz P."/>
            <person name="Venkateswaran K."/>
        </authorList>
    </citation>
    <scope>NUCLEOTIDE SEQUENCE [LARGE SCALE GENOMIC DNA]</scope>
    <source>
        <strain evidence="1 2">CC-YMP-6</strain>
    </source>
</reference>
<keyword evidence="2" id="KW-1185">Reference proteome</keyword>
<evidence type="ECO:0000313" key="2">
    <source>
        <dbReference type="Proteomes" id="UP001275315"/>
    </source>
</evidence>
<dbReference type="EMBL" id="JAWDIQ010000001">
    <property type="protein sequence ID" value="MDY0407352.1"/>
    <property type="molecule type" value="Genomic_DNA"/>
</dbReference>
<dbReference type="RefSeq" id="WP_320378188.1">
    <property type="nucleotide sequence ID" value="NZ_JAWDIQ010000001.1"/>
</dbReference>
<proteinExistence type="predicted"/>
<protein>
    <submittedName>
        <fullName evidence="1">Uncharacterized protein</fullName>
    </submittedName>
</protein>
<evidence type="ECO:0000313" key="1">
    <source>
        <dbReference type="EMBL" id="MDY0407352.1"/>
    </source>
</evidence>
<sequence length="64" mass="7104">MVFLTQTAHVINPRGSGKIRRITIRLFVRDCTGTVYFTDLLLQGGSIATGWVGHVSEIKWTLDG</sequence>
<dbReference type="Proteomes" id="UP001275315">
    <property type="component" value="Unassembled WGS sequence"/>
</dbReference>
<gene>
    <name evidence="1" type="ORF">RWD45_00255</name>
</gene>
<comment type="caution">
    <text evidence="1">The sequence shown here is derived from an EMBL/GenBank/DDBJ whole genome shotgun (WGS) entry which is preliminary data.</text>
</comment>